<evidence type="ECO:0000256" key="1">
    <source>
        <dbReference type="SAM" id="SignalP"/>
    </source>
</evidence>
<reference evidence="2 3" key="1">
    <citation type="submission" date="2020-07" db="EMBL/GenBank/DDBJ databases">
        <title>isolation of Luteimonas sp. SJ-16.</title>
        <authorList>
            <person name="Huang X.-X."/>
            <person name="Xu L."/>
            <person name="Sun J.-Q."/>
        </authorList>
    </citation>
    <scope>NUCLEOTIDE SEQUENCE [LARGE SCALE GENOMIC DNA]</scope>
    <source>
        <strain evidence="2 3">SJ-16</strain>
    </source>
</reference>
<keyword evidence="1" id="KW-0732">Signal</keyword>
<comment type="caution">
    <text evidence="2">The sequence shown here is derived from an EMBL/GenBank/DDBJ whole genome shotgun (WGS) entry which is preliminary data.</text>
</comment>
<sequence>MSLSSRSALALVLVMVAAGACATTAVAENRASPATATGPAAGDATLAARLDTREVRYERDPDGDYRVVFAWQQEGRSQVAFVSGRAHVFGDSAVREVFSPAARVPAGGFGAERSDMLLRDSQSNVLGAWEVAGDVLFYVIKLHDDADGARLEQALEAAAQLADDMELRLTGEDRL</sequence>
<dbReference type="AlphaFoldDB" id="A0A7Z0TVX3"/>
<evidence type="ECO:0000313" key="3">
    <source>
        <dbReference type="Proteomes" id="UP000589896"/>
    </source>
</evidence>
<feature type="chain" id="PRO_5031115309" description="Lipoprotein" evidence="1">
    <location>
        <begin position="28"/>
        <end position="175"/>
    </location>
</feature>
<feature type="signal peptide" evidence="1">
    <location>
        <begin position="1"/>
        <end position="27"/>
    </location>
</feature>
<name>A0A7Z0TVX3_9GAMM</name>
<organism evidence="2 3">
    <name type="scientific">Luteimonas deserti</name>
    <dbReference type="NCBI Taxonomy" id="2752306"/>
    <lineage>
        <taxon>Bacteria</taxon>
        <taxon>Pseudomonadati</taxon>
        <taxon>Pseudomonadota</taxon>
        <taxon>Gammaproteobacteria</taxon>
        <taxon>Lysobacterales</taxon>
        <taxon>Lysobacteraceae</taxon>
        <taxon>Luteimonas</taxon>
    </lineage>
</organism>
<keyword evidence="3" id="KW-1185">Reference proteome</keyword>
<protein>
    <recommendedName>
        <fullName evidence="4">Lipoprotein</fullName>
    </recommendedName>
</protein>
<evidence type="ECO:0000313" key="2">
    <source>
        <dbReference type="EMBL" id="NYZ64326.1"/>
    </source>
</evidence>
<dbReference type="RefSeq" id="WP_180546512.1">
    <property type="nucleotide sequence ID" value="NZ_JACCJZ010000020.1"/>
</dbReference>
<gene>
    <name evidence="2" type="ORF">H0E82_16435</name>
</gene>
<dbReference type="EMBL" id="JACCJZ010000020">
    <property type="protein sequence ID" value="NYZ64326.1"/>
    <property type="molecule type" value="Genomic_DNA"/>
</dbReference>
<evidence type="ECO:0008006" key="4">
    <source>
        <dbReference type="Google" id="ProtNLM"/>
    </source>
</evidence>
<accession>A0A7Z0TVX3</accession>
<dbReference type="Proteomes" id="UP000589896">
    <property type="component" value="Unassembled WGS sequence"/>
</dbReference>
<dbReference type="PROSITE" id="PS51257">
    <property type="entry name" value="PROKAR_LIPOPROTEIN"/>
    <property type="match status" value="1"/>
</dbReference>
<proteinExistence type="predicted"/>